<feature type="domain" description="GspL periplasmic" evidence="12">
    <location>
        <begin position="218"/>
        <end position="344"/>
    </location>
</feature>
<evidence type="ECO:0000256" key="5">
    <source>
        <dbReference type="ARBA" id="ARBA00022475"/>
    </source>
</evidence>
<dbReference type="InterPro" id="IPR023229">
    <property type="entry name" value="T2SS_M_periplasmic_sf"/>
</dbReference>
<comment type="similarity">
    <text evidence="2">Belongs to the GSP L family.</text>
</comment>
<dbReference type="GO" id="GO:0009276">
    <property type="term" value="C:Gram-negative-bacterium-type cell wall"/>
    <property type="evidence" value="ECO:0007669"/>
    <property type="project" value="InterPro"/>
</dbReference>
<keyword evidence="7" id="KW-0812">Transmembrane</keyword>
<dbReference type="Pfam" id="PF04612">
    <property type="entry name" value="T2SSM"/>
    <property type="match status" value="1"/>
</dbReference>
<comment type="caution">
    <text evidence="13">The sequence shown here is derived from an EMBL/GenBank/DDBJ whole genome shotgun (WGS) entry which is preliminary data.</text>
</comment>
<evidence type="ECO:0000256" key="4">
    <source>
        <dbReference type="ARBA" id="ARBA00022448"/>
    </source>
</evidence>
<protein>
    <submittedName>
        <fullName evidence="13">Type II secretion system protein GspL</fullName>
    </submittedName>
</protein>
<dbReference type="OrthoDB" id="7011844at2"/>
<dbReference type="Gene3D" id="3.30.420.380">
    <property type="match status" value="1"/>
</dbReference>
<keyword evidence="5" id="KW-1003">Cell membrane</keyword>
<dbReference type="Proteomes" id="UP000268615">
    <property type="component" value="Unassembled WGS sequence"/>
</dbReference>
<keyword evidence="4" id="KW-0813">Transport</keyword>
<dbReference type="GO" id="GO:0015627">
    <property type="term" value="C:type II protein secretion system complex"/>
    <property type="evidence" value="ECO:0007669"/>
    <property type="project" value="InterPro"/>
</dbReference>
<dbReference type="AlphaFoldDB" id="A0A3N5EFV6"/>
<keyword evidence="8" id="KW-0653">Protein transport</keyword>
<proteinExistence type="inferred from homology"/>
<dbReference type="NCBIfam" id="TIGR01709">
    <property type="entry name" value="typeII_sec_gspL"/>
    <property type="match status" value="1"/>
</dbReference>
<evidence type="ECO:0000313" key="13">
    <source>
        <dbReference type="EMBL" id="RPH30132.1"/>
    </source>
</evidence>
<evidence type="ECO:0000259" key="11">
    <source>
        <dbReference type="Pfam" id="PF05134"/>
    </source>
</evidence>
<accession>A0A3N5EFV6</accession>
<dbReference type="CDD" id="cd24017">
    <property type="entry name" value="ASKHA_T2SSL_N"/>
    <property type="match status" value="1"/>
</dbReference>
<evidence type="ECO:0000256" key="3">
    <source>
        <dbReference type="ARBA" id="ARBA00010637"/>
    </source>
</evidence>
<dbReference type="RefSeq" id="WP_124022759.1">
    <property type="nucleotide sequence ID" value="NZ_RPOH01000010.1"/>
</dbReference>
<evidence type="ECO:0000256" key="9">
    <source>
        <dbReference type="ARBA" id="ARBA00022989"/>
    </source>
</evidence>
<dbReference type="Gene3D" id="3.30.1360.100">
    <property type="entry name" value="General secretion pathway protein M, EpsM"/>
    <property type="match status" value="1"/>
</dbReference>
<evidence type="ECO:0000256" key="6">
    <source>
        <dbReference type="ARBA" id="ARBA00022519"/>
    </source>
</evidence>
<comment type="similarity">
    <text evidence="3">Belongs to the GSP M family.</text>
</comment>
<feature type="domain" description="GspL cytoplasmic actin-ATPase-like" evidence="11">
    <location>
        <begin position="5"/>
        <end position="176"/>
    </location>
</feature>
<sequence length="481" mass="52806">MSEILLIRLASKASQPVHWWLFSASDRLLFSGQLPDAAALASLQKYTPGSQVIALVPACDLILRPVKLPARLTSKTRKALPFLLEDEVAEETAQLHIAVLAHEATLVHLAAVEHSVMQAWLSWLHDAGLQASRMLPDVFALPEMAAGCRWKLGEQHLMRQSRWQGMVLEEELIACLPAEKAEPWQNPAQPLPLRAAHLPAATLLQGVYQPRSKKTARPGVWRAPIGLLAAGLVIGLTIQGLEALSLQQQQTRLHKQMSSLYHQLYPGNRPVSDPWRAFNQRMDDQKVHFLPLAQALDSLLAAPLQVQSLRYAAAEQQLQAQLSGASAVALRAMEQRLPAGFSLRIAEKNGVSGIATVYLGRKSPRQKESLPAMSDVEKMKWQLAAMQAAAAQQSADPAQESNIAAVVASTREKAHLPPVPIVQKGQTLELNYASPQRFSALVNWLQTLEFQHGIVTQLVELTDKGQGNVAVERLVLSGKRL</sequence>
<keyword evidence="6" id="KW-0997">Cell inner membrane</keyword>
<gene>
    <name evidence="13" type="primary">gspL</name>
    <name evidence="13" type="ORF">EHN07_03190</name>
</gene>
<evidence type="ECO:0000256" key="7">
    <source>
        <dbReference type="ARBA" id="ARBA00022692"/>
    </source>
</evidence>
<dbReference type="InterPro" id="IPR025691">
    <property type="entry name" value="GspL_pp_dom"/>
</dbReference>
<dbReference type="InterPro" id="IPR043129">
    <property type="entry name" value="ATPase_NBD"/>
</dbReference>
<dbReference type="SUPFAM" id="SSF103054">
    <property type="entry name" value="General secretion pathway protein M, EpsM"/>
    <property type="match status" value="1"/>
</dbReference>
<name>A0A3N5EFV6_9ENTR</name>
<comment type="subcellular location">
    <subcellularLocation>
        <location evidence="1">Cell inner membrane</location>
        <topology evidence="1">Single-pass membrane protein</topology>
    </subcellularLocation>
</comment>
<dbReference type="Pfam" id="PF05134">
    <property type="entry name" value="T2SSL"/>
    <property type="match status" value="1"/>
</dbReference>
<reference evidence="13 14" key="1">
    <citation type="submission" date="2018-11" db="EMBL/GenBank/DDBJ databases">
        <title>Draft genome sequence of Buttiauxella warmboldiae CCUG 35512.</title>
        <authorList>
            <person name="Salva-Serra F."/>
            <person name="Marathe N."/>
            <person name="Moore E."/>
            <person name="Svensson L."/>
            <person name="Engstrom-Jakobsson H."/>
        </authorList>
    </citation>
    <scope>NUCLEOTIDE SEQUENCE [LARGE SCALE GENOMIC DNA]</scope>
    <source>
        <strain evidence="13 14">CCUG 35512</strain>
    </source>
</reference>
<dbReference type="SUPFAM" id="SSF53067">
    <property type="entry name" value="Actin-like ATPase domain"/>
    <property type="match status" value="1"/>
</dbReference>
<evidence type="ECO:0000313" key="14">
    <source>
        <dbReference type="Proteomes" id="UP000268615"/>
    </source>
</evidence>
<evidence type="ECO:0000256" key="10">
    <source>
        <dbReference type="ARBA" id="ARBA00023136"/>
    </source>
</evidence>
<evidence type="ECO:0000256" key="8">
    <source>
        <dbReference type="ARBA" id="ARBA00022927"/>
    </source>
</evidence>
<evidence type="ECO:0000256" key="1">
    <source>
        <dbReference type="ARBA" id="ARBA00004377"/>
    </source>
</evidence>
<dbReference type="InterPro" id="IPR007812">
    <property type="entry name" value="T2SS_protein-GspL"/>
</dbReference>
<dbReference type="EMBL" id="RPOH01000010">
    <property type="protein sequence ID" value="RPH30132.1"/>
    <property type="molecule type" value="Genomic_DNA"/>
</dbReference>
<dbReference type="Gene3D" id="3.30.420.370">
    <property type="match status" value="1"/>
</dbReference>
<keyword evidence="10" id="KW-0472">Membrane</keyword>
<evidence type="ECO:0000256" key="2">
    <source>
        <dbReference type="ARBA" id="ARBA00005318"/>
    </source>
</evidence>
<keyword evidence="9" id="KW-1133">Transmembrane helix</keyword>
<dbReference type="InterPro" id="IPR024230">
    <property type="entry name" value="GspL_cyto_dom"/>
</dbReference>
<evidence type="ECO:0000259" key="12">
    <source>
        <dbReference type="Pfam" id="PF12693"/>
    </source>
</evidence>
<organism evidence="13 14">
    <name type="scientific">Buttiauxella warmboldiae</name>
    <dbReference type="NCBI Taxonomy" id="82993"/>
    <lineage>
        <taxon>Bacteria</taxon>
        <taxon>Pseudomonadati</taxon>
        <taxon>Pseudomonadota</taxon>
        <taxon>Gammaproteobacteria</taxon>
        <taxon>Enterobacterales</taxon>
        <taxon>Enterobacteriaceae</taxon>
        <taxon>Buttiauxella</taxon>
    </lineage>
</organism>
<dbReference type="GO" id="GO:0015628">
    <property type="term" value="P:protein secretion by the type II secretion system"/>
    <property type="evidence" value="ECO:0007669"/>
    <property type="project" value="InterPro"/>
</dbReference>
<dbReference type="InterPro" id="IPR007690">
    <property type="entry name" value="T2SS_GspM"/>
</dbReference>
<dbReference type="GO" id="GO:0005886">
    <property type="term" value="C:plasma membrane"/>
    <property type="evidence" value="ECO:0007669"/>
    <property type="project" value="UniProtKB-SubCell"/>
</dbReference>
<keyword evidence="14" id="KW-1185">Reference proteome</keyword>
<dbReference type="Pfam" id="PF12693">
    <property type="entry name" value="GspL_C"/>
    <property type="match status" value="1"/>
</dbReference>